<dbReference type="OrthoDB" id="2213372at2759"/>
<accession>A0A1X2H0H1</accession>
<comment type="caution">
    <text evidence="3">The sequence shown here is derived from an EMBL/GenBank/DDBJ whole genome shotgun (WGS) entry which is preliminary data.</text>
</comment>
<reference evidence="3 4" key="1">
    <citation type="submission" date="2016-07" db="EMBL/GenBank/DDBJ databases">
        <title>Pervasive Adenine N6-methylation of Active Genes in Fungi.</title>
        <authorList>
            <consortium name="DOE Joint Genome Institute"/>
            <person name="Mondo S.J."/>
            <person name="Dannebaum R.O."/>
            <person name="Kuo R.C."/>
            <person name="Labutti K."/>
            <person name="Haridas S."/>
            <person name="Kuo A."/>
            <person name="Salamov A."/>
            <person name="Ahrendt S.R."/>
            <person name="Lipzen A."/>
            <person name="Sullivan W."/>
            <person name="Andreopoulos W.B."/>
            <person name="Clum A."/>
            <person name="Lindquist E."/>
            <person name="Daum C."/>
            <person name="Ramamoorthy G.K."/>
            <person name="Gryganskyi A."/>
            <person name="Culley D."/>
            <person name="Magnuson J.K."/>
            <person name="James T.Y."/>
            <person name="O'Malley M.A."/>
            <person name="Stajich J.E."/>
            <person name="Spatafora J.W."/>
            <person name="Visel A."/>
            <person name="Grigoriev I.V."/>
        </authorList>
    </citation>
    <scope>NUCLEOTIDE SEQUENCE [LARGE SCALE GENOMIC DNA]</scope>
    <source>
        <strain evidence="3 4">NRRL 2496</strain>
    </source>
</reference>
<dbReference type="InterPro" id="IPR025568">
    <property type="entry name" value="DUF4334"/>
</dbReference>
<dbReference type="Pfam" id="PF14231">
    <property type="entry name" value="GXWXG"/>
    <property type="match status" value="1"/>
</dbReference>
<evidence type="ECO:0000313" key="4">
    <source>
        <dbReference type="Proteomes" id="UP000242180"/>
    </source>
</evidence>
<gene>
    <name evidence="3" type="ORF">BCR43DRAFT_539077</name>
</gene>
<dbReference type="EMBL" id="MCGN01000012">
    <property type="protein sequence ID" value="ORY90484.1"/>
    <property type="molecule type" value="Genomic_DNA"/>
</dbReference>
<feature type="domain" description="GXWXG" evidence="1">
    <location>
        <begin position="42"/>
        <end position="100"/>
    </location>
</feature>
<organism evidence="3 4">
    <name type="scientific">Syncephalastrum racemosum</name>
    <name type="common">Filamentous fungus</name>
    <dbReference type="NCBI Taxonomy" id="13706"/>
    <lineage>
        <taxon>Eukaryota</taxon>
        <taxon>Fungi</taxon>
        <taxon>Fungi incertae sedis</taxon>
        <taxon>Mucoromycota</taxon>
        <taxon>Mucoromycotina</taxon>
        <taxon>Mucoromycetes</taxon>
        <taxon>Mucorales</taxon>
        <taxon>Syncephalastraceae</taxon>
        <taxon>Syncephalastrum</taxon>
    </lineage>
</organism>
<protein>
    <submittedName>
        <fullName evidence="3">GXWXG protein-domain-containing protein</fullName>
    </submittedName>
</protein>
<evidence type="ECO:0000259" key="2">
    <source>
        <dbReference type="Pfam" id="PF14232"/>
    </source>
</evidence>
<dbReference type="OMA" id="SATMIYD"/>
<feature type="domain" description="DUF4334" evidence="2">
    <location>
        <begin position="110"/>
        <end position="167"/>
    </location>
</feature>
<dbReference type="Proteomes" id="UP000242180">
    <property type="component" value="Unassembled WGS sequence"/>
</dbReference>
<dbReference type="InParanoid" id="A0A1X2H0H1"/>
<dbReference type="AlphaFoldDB" id="A0A1X2H0H1"/>
<sequence length="170" mass="19107">MSAVVEFQADARPTDEKVTVSTPEEEIQRLMKGRVKEVDVAAVFDKLKPVASKFMIGSWNGGAFDTGHPGKAELEKARWAGKDFLALDNVHPVVVYDDDGNRTWCKEHGLAVLREVVYRGVVSTCMIYDTQPILDHFRYVAEDLVVGAMDTKIFPEGTGVFYFYLTRRQS</sequence>
<dbReference type="Pfam" id="PF14232">
    <property type="entry name" value="DUF4334"/>
    <property type="match status" value="1"/>
</dbReference>
<evidence type="ECO:0000313" key="3">
    <source>
        <dbReference type="EMBL" id="ORY90484.1"/>
    </source>
</evidence>
<dbReference type="Gene3D" id="2.40.128.580">
    <property type="entry name" value="GXWXG domain"/>
    <property type="match status" value="1"/>
</dbReference>
<proteinExistence type="predicted"/>
<dbReference type="STRING" id="13706.A0A1X2H0H1"/>
<keyword evidence="4" id="KW-1185">Reference proteome</keyword>
<name>A0A1X2H0H1_SYNRA</name>
<evidence type="ECO:0000259" key="1">
    <source>
        <dbReference type="Pfam" id="PF14231"/>
    </source>
</evidence>
<dbReference type="InterPro" id="IPR025951">
    <property type="entry name" value="GXWXG_dom"/>
</dbReference>